<evidence type="ECO:0000313" key="3">
    <source>
        <dbReference type="WBParaSite" id="SBAD_0000412701-mRNA-1"/>
    </source>
</evidence>
<gene>
    <name evidence="1" type="ORF">SBAD_LOCUS3951</name>
</gene>
<protein>
    <submittedName>
        <fullName evidence="1 3">Uncharacterized protein</fullName>
    </submittedName>
</protein>
<sequence>MKNDVQTAVIDFTQATPTTARARESPGDENSCRRWFSLRQDEVDRRIISVRSPLLQHTVSVSVAADRPQTAVHFAPIPLISRHRCSGCVLVLLLLVGQRGPPGVSVKISTPTDQRRK</sequence>
<dbReference type="AlphaFoldDB" id="A0A183IK05"/>
<name>A0A183IK05_9BILA</name>
<reference evidence="3" key="1">
    <citation type="submission" date="2016-06" db="UniProtKB">
        <authorList>
            <consortium name="WormBaseParasite"/>
        </authorList>
    </citation>
    <scope>IDENTIFICATION</scope>
</reference>
<proteinExistence type="predicted"/>
<organism evidence="3">
    <name type="scientific">Soboliphyme baturini</name>
    <dbReference type="NCBI Taxonomy" id="241478"/>
    <lineage>
        <taxon>Eukaryota</taxon>
        <taxon>Metazoa</taxon>
        <taxon>Ecdysozoa</taxon>
        <taxon>Nematoda</taxon>
        <taxon>Enoplea</taxon>
        <taxon>Dorylaimia</taxon>
        <taxon>Dioctophymatida</taxon>
        <taxon>Dioctophymatoidea</taxon>
        <taxon>Soboliphymatidae</taxon>
        <taxon>Soboliphyme</taxon>
    </lineage>
</organism>
<evidence type="ECO:0000313" key="1">
    <source>
        <dbReference type="EMBL" id="VDP02877.1"/>
    </source>
</evidence>
<accession>A0A183IK05</accession>
<keyword evidence="2" id="KW-1185">Reference proteome</keyword>
<dbReference type="EMBL" id="UZAM01008038">
    <property type="protein sequence ID" value="VDP02877.1"/>
    <property type="molecule type" value="Genomic_DNA"/>
</dbReference>
<reference evidence="1 2" key="2">
    <citation type="submission" date="2018-11" db="EMBL/GenBank/DDBJ databases">
        <authorList>
            <consortium name="Pathogen Informatics"/>
        </authorList>
    </citation>
    <scope>NUCLEOTIDE SEQUENCE [LARGE SCALE GENOMIC DNA]</scope>
</reference>
<evidence type="ECO:0000313" key="2">
    <source>
        <dbReference type="Proteomes" id="UP000270296"/>
    </source>
</evidence>
<dbReference type="WBParaSite" id="SBAD_0000412701-mRNA-1">
    <property type="protein sequence ID" value="SBAD_0000412701-mRNA-1"/>
    <property type="gene ID" value="SBAD_0000412701"/>
</dbReference>
<dbReference type="Proteomes" id="UP000270296">
    <property type="component" value="Unassembled WGS sequence"/>
</dbReference>